<dbReference type="AlphaFoldDB" id="A0A519BBI9"/>
<feature type="signal peptide" evidence="1">
    <location>
        <begin position="1"/>
        <end position="21"/>
    </location>
</feature>
<accession>A0A519BBI9</accession>
<feature type="chain" id="PRO_5022016990" description="Lipoprotein" evidence="1">
    <location>
        <begin position="22"/>
        <end position="226"/>
    </location>
</feature>
<reference evidence="2 3" key="1">
    <citation type="submission" date="2019-01" db="EMBL/GenBank/DDBJ databases">
        <title>Insights into ecological role of a new deltaproteobacterial order Candidatus Sinidesulfobacterales (Sva0485) by metagenomics and metatranscriptomics.</title>
        <authorList>
            <person name="Tan S."/>
            <person name="Liu J."/>
            <person name="Fang Y."/>
            <person name="Hedlund B.P."/>
            <person name="Lian Z.H."/>
            <person name="Huang L.Y."/>
            <person name="Li J.T."/>
            <person name="Huang L.N."/>
            <person name="Li W.J."/>
            <person name="Jiang H.C."/>
            <person name="Dong H.L."/>
            <person name="Shu W.S."/>
        </authorList>
    </citation>
    <scope>NUCLEOTIDE SEQUENCE [LARGE SCALE GENOMIC DNA]</scope>
    <source>
        <strain evidence="2">AP3</strain>
    </source>
</reference>
<dbReference type="EMBL" id="SGBD01000002">
    <property type="protein sequence ID" value="RZD14574.1"/>
    <property type="molecule type" value="Genomic_DNA"/>
</dbReference>
<proteinExistence type="predicted"/>
<organism evidence="2 3">
    <name type="scientific">Candidatus Acidulodesulfobacterium ferriphilum</name>
    <dbReference type="NCBI Taxonomy" id="2597223"/>
    <lineage>
        <taxon>Bacteria</taxon>
        <taxon>Deltaproteobacteria</taxon>
        <taxon>Candidatus Acidulodesulfobacterales</taxon>
        <taxon>Candidatus Acidulodesulfobacterium</taxon>
    </lineage>
</organism>
<evidence type="ECO:0008006" key="4">
    <source>
        <dbReference type="Google" id="ProtNLM"/>
    </source>
</evidence>
<name>A0A519BBI9_9DELT</name>
<protein>
    <recommendedName>
        <fullName evidence="4">Lipoprotein</fullName>
    </recommendedName>
</protein>
<evidence type="ECO:0000313" key="3">
    <source>
        <dbReference type="Proteomes" id="UP000320813"/>
    </source>
</evidence>
<dbReference type="PROSITE" id="PS51257">
    <property type="entry name" value="PROKAR_LIPOPROTEIN"/>
    <property type="match status" value="1"/>
</dbReference>
<evidence type="ECO:0000256" key="1">
    <source>
        <dbReference type="SAM" id="SignalP"/>
    </source>
</evidence>
<comment type="caution">
    <text evidence="2">The sequence shown here is derived from an EMBL/GenBank/DDBJ whole genome shotgun (WGS) entry which is preliminary data.</text>
</comment>
<keyword evidence="1" id="KW-0732">Signal</keyword>
<sequence>MKINRFFIFLLLISVAATVISGCSKTPSKISADKSVASQSNSGITMAKLTSLKNYESITRAMFVTTIDKIYNLNNWQEEIIEGTKAKPAYTFTRNINGVFYAIITFHSSPHGLKWFKEPSSFRERPKGQLRLFSGFVVRDTAPPMKLVFVKYAVVANRQSIEYRGINPYNEYSGTFWIDKKTDALLKYINPSVNIGSNGLNSGMKFIVKKIGKIHAFKTPLISSIP</sequence>
<dbReference type="Proteomes" id="UP000320813">
    <property type="component" value="Unassembled WGS sequence"/>
</dbReference>
<evidence type="ECO:0000313" key="2">
    <source>
        <dbReference type="EMBL" id="RZD14574.1"/>
    </source>
</evidence>
<gene>
    <name evidence="2" type="ORF">EVJ47_05235</name>
</gene>